<keyword evidence="3" id="KW-1185">Reference proteome</keyword>
<dbReference type="PANTHER" id="PTHR31778">
    <property type="entry name" value="BUD SITE SELECTION PROTEIN RAX2"/>
    <property type="match status" value="1"/>
</dbReference>
<keyword evidence="1" id="KW-0732">Signal</keyword>
<dbReference type="OrthoDB" id="340196at2"/>
<evidence type="ECO:0000313" key="3">
    <source>
        <dbReference type="Proteomes" id="UP000297609"/>
    </source>
</evidence>
<dbReference type="RefSeq" id="WP_135617684.1">
    <property type="nucleotide sequence ID" value="NZ_RQGG01000009.1"/>
</dbReference>
<dbReference type="InterPro" id="IPR011045">
    <property type="entry name" value="N2O_reductase_N"/>
</dbReference>
<accession>A0A4R9JU70</accession>
<feature type="signal peptide" evidence="1">
    <location>
        <begin position="1"/>
        <end position="22"/>
    </location>
</feature>
<evidence type="ECO:0000313" key="2">
    <source>
        <dbReference type="EMBL" id="TGL55790.1"/>
    </source>
</evidence>
<dbReference type="InterPro" id="IPR013431">
    <property type="entry name" value="Delta_60_rpt"/>
</dbReference>
<sequence length="768" mass="81896">MKRILRCFFATTLLIFLSIAFTQCKPADLENSCDVKSDSFLLASVVRFVTGDKSPSCLPAFPIFEDYGVYGGASTTQVRSILAYRNHLLIGGDFTKVGLATGSVAILDKQTGKAVPNRFCPFLKVNGETYSAVSDGAGGFYIGGIFTHVQGFKRSQVAHILPGCQLDPNFNVTEDSTRTVYTLHLLGDNLYIGGNFASWGSNPQSNIASVNRYTGELNTGFYPGAMNNYVYSIVSFGNSLFIGGSFDTIGALRIGIAKLNATTGVVDTSFTAQLNPGGVAIDLNIGSDPQGSPVVYVVGSFSTPRNNAAAFYPDGTLTPWNPNPSDPVQAVQQYENTVYLGGSFTNVSGAPIANHLVGVDNDTGSAVKNDFDIDQPVTTLQLIGNQLYALGLFTTAKGFSRNFAASFDLPSGNLTDWNPSLLETVSNPGGAVIAYGNDVALAFNKYGVNLQPKKNFLVLDEASGAPIDGTPEFDYGIQAMHLKGDKLIVGGSFENVNGNPRRSLALLDLPHYQLNATNFGIVGLSAEVRTITSGNGQIFFGGAGLDSIQSQTRNGVASVTDDNFTITNWYPNLDTGGATSLLFLDNAVYIAGIYSTLNSDNTVLNYRAVDSIAGTAISLPSISNYPNFEVKTQTLYEGKIYLGGIFTSISGIGTFNHIAIYDLATKSYINPNPVYANGFVQAFTPSPDGRILVAGSFTGLNGSTNSSNLAAFQANTYEVLNWAPNPDNSAYTSLYHNGRWYVGGEFIHAFNKPNGGIFSTDLSEPPNR</sequence>
<gene>
    <name evidence="2" type="ORF">EHQ59_03110</name>
</gene>
<dbReference type="GO" id="GO:1902929">
    <property type="term" value="C:plasma membrane of growing cell tip"/>
    <property type="evidence" value="ECO:0007669"/>
    <property type="project" value="TreeGrafter"/>
</dbReference>
<dbReference type="Gene3D" id="2.120.10.80">
    <property type="entry name" value="Kelch-type beta propeller"/>
    <property type="match status" value="1"/>
</dbReference>
<dbReference type="Pfam" id="PF17164">
    <property type="entry name" value="DUF5122"/>
    <property type="match status" value="3"/>
</dbReference>
<reference evidence="2" key="1">
    <citation type="journal article" date="2019" name="PLoS Negl. Trop. Dis.">
        <title>Revisiting the worldwide diversity of Leptospira species in the environment.</title>
        <authorList>
            <person name="Vincent A.T."/>
            <person name="Schiettekatte O."/>
            <person name="Bourhy P."/>
            <person name="Veyrier F.J."/>
            <person name="Picardeau M."/>
        </authorList>
    </citation>
    <scope>NUCLEOTIDE SEQUENCE [LARGE SCALE GENOMIC DNA]</scope>
    <source>
        <strain evidence="2">201702454</strain>
    </source>
</reference>
<dbReference type="EMBL" id="RQGG01000009">
    <property type="protein sequence ID" value="TGL55790.1"/>
    <property type="molecule type" value="Genomic_DNA"/>
</dbReference>
<comment type="caution">
    <text evidence="2">The sequence shown here is derived from an EMBL/GenBank/DDBJ whole genome shotgun (WGS) entry which is preliminary data.</text>
</comment>
<evidence type="ECO:0000256" key="1">
    <source>
        <dbReference type="SAM" id="SignalP"/>
    </source>
</evidence>
<proteinExistence type="predicted"/>
<name>A0A4R9JU70_9LEPT</name>
<dbReference type="Gene3D" id="2.80.10.50">
    <property type="match status" value="1"/>
</dbReference>
<evidence type="ECO:0008006" key="4">
    <source>
        <dbReference type="Google" id="ProtNLM"/>
    </source>
</evidence>
<organism evidence="2 3">
    <name type="scientific">Leptospira kemamanensis</name>
    <dbReference type="NCBI Taxonomy" id="2484942"/>
    <lineage>
        <taxon>Bacteria</taxon>
        <taxon>Pseudomonadati</taxon>
        <taxon>Spirochaetota</taxon>
        <taxon>Spirochaetia</taxon>
        <taxon>Leptospirales</taxon>
        <taxon>Leptospiraceae</taxon>
        <taxon>Leptospira</taxon>
    </lineage>
</organism>
<dbReference type="Proteomes" id="UP000297609">
    <property type="component" value="Unassembled WGS sequence"/>
</dbReference>
<dbReference type="AlphaFoldDB" id="A0A4R9JU70"/>
<dbReference type="PANTHER" id="PTHR31778:SF2">
    <property type="entry name" value="BUD SITE SELECTION PROTEIN RAX2"/>
    <property type="match status" value="1"/>
</dbReference>
<dbReference type="InterPro" id="IPR015915">
    <property type="entry name" value="Kelch-typ_b-propeller"/>
</dbReference>
<dbReference type="SUPFAM" id="SSF50974">
    <property type="entry name" value="Nitrous oxide reductase, N-terminal domain"/>
    <property type="match status" value="1"/>
</dbReference>
<protein>
    <recommendedName>
        <fullName evidence="4">Galactose oxidase</fullName>
    </recommendedName>
</protein>
<feature type="chain" id="PRO_5020256191" description="Galactose oxidase" evidence="1">
    <location>
        <begin position="23"/>
        <end position="768"/>
    </location>
</feature>